<keyword evidence="7" id="KW-0067">ATP-binding</keyword>
<dbReference type="InterPro" id="IPR001245">
    <property type="entry name" value="Ser-Thr/Tyr_kinase_cat_dom"/>
</dbReference>
<dbReference type="SUPFAM" id="SSF55021">
    <property type="entry name" value="ACT-like"/>
    <property type="match status" value="1"/>
</dbReference>
<dbReference type="InterPro" id="IPR000719">
    <property type="entry name" value="Prot_kinase_dom"/>
</dbReference>
<reference evidence="13 14" key="1">
    <citation type="journal article" date="2024" name="Nat. Commun.">
        <title>Phylogenomics reveals the evolutionary origins of lichenization in chlorophyte algae.</title>
        <authorList>
            <person name="Puginier C."/>
            <person name="Libourel C."/>
            <person name="Otte J."/>
            <person name="Skaloud P."/>
            <person name="Haon M."/>
            <person name="Grisel S."/>
            <person name="Petersen M."/>
            <person name="Berrin J.G."/>
            <person name="Delaux P.M."/>
            <person name="Dal Grande F."/>
            <person name="Keller J."/>
        </authorList>
    </citation>
    <scope>NUCLEOTIDE SEQUENCE [LARGE SCALE GENOMIC DNA]</scope>
    <source>
        <strain evidence="13 14">SAG 2036</strain>
    </source>
</reference>
<keyword evidence="6" id="KW-0418">Kinase</keyword>
<dbReference type="GO" id="GO:0004674">
    <property type="term" value="F:protein serine/threonine kinase activity"/>
    <property type="evidence" value="ECO:0007669"/>
    <property type="project" value="UniProtKB-KW"/>
</dbReference>
<dbReference type="Gene3D" id="1.10.510.10">
    <property type="entry name" value="Transferase(Phosphotransferase) domain 1"/>
    <property type="match status" value="1"/>
</dbReference>
<dbReference type="FunFam" id="3.30.200.20:FF:000060">
    <property type="entry name" value="Serine/threonine-protein kinase isoform 1"/>
    <property type="match status" value="1"/>
</dbReference>
<evidence type="ECO:0000256" key="10">
    <source>
        <dbReference type="SAM" id="MobiDB-lite"/>
    </source>
</evidence>
<dbReference type="SUPFAM" id="SSF56112">
    <property type="entry name" value="Protein kinase-like (PK-like)"/>
    <property type="match status" value="1"/>
</dbReference>
<dbReference type="PANTHER" id="PTHR44329">
    <property type="entry name" value="SERINE/THREONINE-PROTEIN KINASE TNNI3K-RELATED"/>
    <property type="match status" value="1"/>
</dbReference>
<comment type="similarity">
    <text evidence="1">Belongs to the protein kinase superfamily. TKL Ser/Thr protein kinase family. RAF subfamily.</text>
</comment>
<dbReference type="PROSITE" id="PS00108">
    <property type="entry name" value="PROTEIN_KINASE_ST"/>
    <property type="match status" value="1"/>
</dbReference>
<evidence type="ECO:0000256" key="6">
    <source>
        <dbReference type="ARBA" id="ARBA00022777"/>
    </source>
</evidence>
<evidence type="ECO:0000256" key="1">
    <source>
        <dbReference type="ARBA" id="ARBA00010507"/>
    </source>
</evidence>
<protein>
    <recommendedName>
        <fullName evidence="2">non-specific serine/threonine protein kinase</fullName>
        <ecNumber evidence="2">2.7.11.1</ecNumber>
    </recommendedName>
</protein>
<dbReference type="InterPro" id="IPR008271">
    <property type="entry name" value="Ser/Thr_kinase_AS"/>
</dbReference>
<organism evidence="13 14">
    <name type="scientific">Symbiochloris irregularis</name>
    <dbReference type="NCBI Taxonomy" id="706552"/>
    <lineage>
        <taxon>Eukaryota</taxon>
        <taxon>Viridiplantae</taxon>
        <taxon>Chlorophyta</taxon>
        <taxon>core chlorophytes</taxon>
        <taxon>Trebouxiophyceae</taxon>
        <taxon>Trebouxiales</taxon>
        <taxon>Trebouxiaceae</taxon>
        <taxon>Symbiochloris</taxon>
    </lineage>
</organism>
<dbReference type="Proteomes" id="UP001465755">
    <property type="component" value="Unassembled WGS sequence"/>
</dbReference>
<evidence type="ECO:0000259" key="11">
    <source>
        <dbReference type="PROSITE" id="PS50011"/>
    </source>
</evidence>
<feature type="region of interest" description="Disordered" evidence="10">
    <location>
        <begin position="243"/>
        <end position="296"/>
    </location>
</feature>
<dbReference type="EMBL" id="JALJOQ010000044">
    <property type="protein sequence ID" value="KAK9805367.1"/>
    <property type="molecule type" value="Genomic_DNA"/>
</dbReference>
<feature type="compositionally biased region" description="Low complexity" evidence="10">
    <location>
        <begin position="569"/>
        <end position="581"/>
    </location>
</feature>
<comment type="caution">
    <text evidence="13">The sequence shown here is derived from an EMBL/GenBank/DDBJ whole genome shotgun (WGS) entry which is preliminary data.</text>
</comment>
<dbReference type="SMART" id="SM00220">
    <property type="entry name" value="S_TKc"/>
    <property type="match status" value="1"/>
</dbReference>
<keyword evidence="5" id="KW-0547">Nucleotide-binding</keyword>
<dbReference type="CDD" id="cd13999">
    <property type="entry name" value="STKc_MAP3K-like"/>
    <property type="match status" value="1"/>
</dbReference>
<dbReference type="Pfam" id="PF07714">
    <property type="entry name" value="PK_Tyr_Ser-Thr"/>
    <property type="match status" value="1"/>
</dbReference>
<dbReference type="InterPro" id="IPR045865">
    <property type="entry name" value="ACT-like_dom_sf"/>
</dbReference>
<keyword evidence="14" id="KW-1185">Reference proteome</keyword>
<comment type="catalytic activity">
    <reaction evidence="8">
        <text>L-threonyl-[protein] + ATP = O-phospho-L-threonyl-[protein] + ADP + H(+)</text>
        <dbReference type="Rhea" id="RHEA:46608"/>
        <dbReference type="Rhea" id="RHEA-COMP:11060"/>
        <dbReference type="Rhea" id="RHEA-COMP:11605"/>
        <dbReference type="ChEBI" id="CHEBI:15378"/>
        <dbReference type="ChEBI" id="CHEBI:30013"/>
        <dbReference type="ChEBI" id="CHEBI:30616"/>
        <dbReference type="ChEBI" id="CHEBI:61977"/>
        <dbReference type="ChEBI" id="CHEBI:456216"/>
        <dbReference type="EC" id="2.7.11.1"/>
    </reaction>
</comment>
<dbReference type="PROSITE" id="PS50011">
    <property type="entry name" value="PROTEIN_KINASE_DOM"/>
    <property type="match status" value="1"/>
</dbReference>
<sequence>MSLSPGACGSFGGASQAQLAHRRRSKSEVCEAFLQRLRERHSFDLDLAGVIEGIQDHFQQLPSRYALDVNINSLDVLNHKRLLDSARADPSAVSFQVRPVDVVTAAGYTSTDRRPSFTSSDQPLSEAVLAAGRAARQASLPRPAFGSSPNMQALLHDVEERTDTPPDPGGPEFTFFEVTIASVDQPKLLCRLSAALGDLNLNICEAHVFNTKDKFSLDVFVVNGWDPHGSKELEAVLSERLQQLPSPLGPDGSNSIDEGDSRGRDPPQWQRSSSPLADAAKGSSPTSSMRPIDSAPDDWELDPAEIHFNEKIASGAFGDLYKGMYCGQEVAIKILRNVQTDTQQYQEFLQEVAIMRKVRHKNVVQFIGACTQKPNLCIVFEFMKGGSMYDHLRQSGPMRLPQLFRVGAEVCRGMDYLHRRHIVHRDLKTANLLMDELGTVKVADFGVARVMDTAGVMTAETGTYRWMAPEVIEHAPYNEKADVFSFGILMWELLTARVPYAEMTPLQAAVGVVQKGLRPSLPPNTRPQLASLLKACWQRSPEDRPPFSVLKEQLGDMAEEATRSMSLDSAIKSSSKAPPSSGLFSKFRKNVKGL</sequence>
<dbReference type="PROSITE" id="PS51671">
    <property type="entry name" value="ACT"/>
    <property type="match status" value="1"/>
</dbReference>
<evidence type="ECO:0000256" key="4">
    <source>
        <dbReference type="ARBA" id="ARBA00022679"/>
    </source>
</evidence>
<dbReference type="PRINTS" id="PR00109">
    <property type="entry name" value="TYRKINASE"/>
</dbReference>
<evidence type="ECO:0000256" key="5">
    <source>
        <dbReference type="ARBA" id="ARBA00022741"/>
    </source>
</evidence>
<accession>A0AAW1P947</accession>
<dbReference type="AlphaFoldDB" id="A0AAW1P947"/>
<evidence type="ECO:0000313" key="14">
    <source>
        <dbReference type="Proteomes" id="UP001465755"/>
    </source>
</evidence>
<proteinExistence type="inferred from homology"/>
<feature type="region of interest" description="Disordered" evidence="10">
    <location>
        <begin position="561"/>
        <end position="594"/>
    </location>
</feature>
<dbReference type="InterPro" id="IPR002912">
    <property type="entry name" value="ACT_dom"/>
</dbReference>
<dbReference type="InterPro" id="IPR051681">
    <property type="entry name" value="Ser/Thr_Kinases-Pseudokinases"/>
</dbReference>
<keyword evidence="3" id="KW-0723">Serine/threonine-protein kinase</keyword>
<keyword evidence="4" id="KW-0808">Transferase</keyword>
<name>A0AAW1P947_9CHLO</name>
<dbReference type="Gene3D" id="3.30.200.20">
    <property type="entry name" value="Phosphorylase Kinase, domain 1"/>
    <property type="match status" value="1"/>
</dbReference>
<evidence type="ECO:0000313" key="13">
    <source>
        <dbReference type="EMBL" id="KAK9805367.1"/>
    </source>
</evidence>
<evidence type="ECO:0000256" key="3">
    <source>
        <dbReference type="ARBA" id="ARBA00022527"/>
    </source>
</evidence>
<feature type="domain" description="ACT" evidence="12">
    <location>
        <begin position="177"/>
        <end position="255"/>
    </location>
</feature>
<evidence type="ECO:0000256" key="7">
    <source>
        <dbReference type="ARBA" id="ARBA00022840"/>
    </source>
</evidence>
<dbReference type="GO" id="GO:0005524">
    <property type="term" value="F:ATP binding"/>
    <property type="evidence" value="ECO:0007669"/>
    <property type="project" value="UniProtKB-KW"/>
</dbReference>
<comment type="catalytic activity">
    <reaction evidence="9">
        <text>L-seryl-[protein] + ATP = O-phospho-L-seryl-[protein] + ADP + H(+)</text>
        <dbReference type="Rhea" id="RHEA:17989"/>
        <dbReference type="Rhea" id="RHEA-COMP:9863"/>
        <dbReference type="Rhea" id="RHEA-COMP:11604"/>
        <dbReference type="ChEBI" id="CHEBI:15378"/>
        <dbReference type="ChEBI" id="CHEBI:29999"/>
        <dbReference type="ChEBI" id="CHEBI:30616"/>
        <dbReference type="ChEBI" id="CHEBI:83421"/>
        <dbReference type="ChEBI" id="CHEBI:456216"/>
        <dbReference type="EC" id="2.7.11.1"/>
    </reaction>
</comment>
<evidence type="ECO:0000256" key="2">
    <source>
        <dbReference type="ARBA" id="ARBA00012513"/>
    </source>
</evidence>
<evidence type="ECO:0000256" key="8">
    <source>
        <dbReference type="ARBA" id="ARBA00047899"/>
    </source>
</evidence>
<dbReference type="PANTHER" id="PTHR44329:SF261">
    <property type="entry name" value="ZINC FINGER CONTAINING PROTEIN KINASE-RELATED"/>
    <property type="match status" value="1"/>
</dbReference>
<dbReference type="InterPro" id="IPR011009">
    <property type="entry name" value="Kinase-like_dom_sf"/>
</dbReference>
<evidence type="ECO:0000259" key="12">
    <source>
        <dbReference type="PROSITE" id="PS51671"/>
    </source>
</evidence>
<evidence type="ECO:0000256" key="9">
    <source>
        <dbReference type="ARBA" id="ARBA00048679"/>
    </source>
</evidence>
<feature type="domain" description="Protein kinase" evidence="11">
    <location>
        <begin position="306"/>
        <end position="554"/>
    </location>
</feature>
<gene>
    <name evidence="13" type="ORF">WJX73_007402</name>
</gene>
<dbReference type="EC" id="2.7.11.1" evidence="2"/>